<dbReference type="Proteomes" id="UP001497482">
    <property type="component" value="Chromosome 5"/>
</dbReference>
<dbReference type="AlphaFoldDB" id="A0AAV2LXX0"/>
<feature type="region of interest" description="Disordered" evidence="1">
    <location>
        <begin position="1"/>
        <end position="31"/>
    </location>
</feature>
<feature type="compositionally biased region" description="Basic and acidic residues" evidence="1">
    <location>
        <begin position="85"/>
        <end position="94"/>
    </location>
</feature>
<keyword evidence="3" id="KW-1185">Reference proteome</keyword>
<evidence type="ECO:0000256" key="1">
    <source>
        <dbReference type="SAM" id="MobiDB-lite"/>
    </source>
</evidence>
<name>A0AAV2LXX0_KNICA</name>
<organism evidence="2 3">
    <name type="scientific">Knipowitschia caucasica</name>
    <name type="common">Caucasian dwarf goby</name>
    <name type="synonym">Pomatoschistus caucasicus</name>
    <dbReference type="NCBI Taxonomy" id="637954"/>
    <lineage>
        <taxon>Eukaryota</taxon>
        <taxon>Metazoa</taxon>
        <taxon>Chordata</taxon>
        <taxon>Craniata</taxon>
        <taxon>Vertebrata</taxon>
        <taxon>Euteleostomi</taxon>
        <taxon>Actinopterygii</taxon>
        <taxon>Neopterygii</taxon>
        <taxon>Teleostei</taxon>
        <taxon>Neoteleostei</taxon>
        <taxon>Acanthomorphata</taxon>
        <taxon>Gobiaria</taxon>
        <taxon>Gobiiformes</taxon>
        <taxon>Gobioidei</taxon>
        <taxon>Gobiidae</taxon>
        <taxon>Gobiinae</taxon>
        <taxon>Knipowitschia</taxon>
    </lineage>
</organism>
<feature type="compositionally biased region" description="Basic and acidic residues" evidence="1">
    <location>
        <begin position="181"/>
        <end position="192"/>
    </location>
</feature>
<evidence type="ECO:0000313" key="2">
    <source>
        <dbReference type="EMBL" id="CAL1605912.1"/>
    </source>
</evidence>
<feature type="region of interest" description="Disordered" evidence="1">
    <location>
        <begin position="79"/>
        <end position="98"/>
    </location>
</feature>
<reference evidence="2 3" key="1">
    <citation type="submission" date="2024-04" db="EMBL/GenBank/DDBJ databases">
        <authorList>
            <person name="Waldvogel A.-M."/>
            <person name="Schoenle A."/>
        </authorList>
    </citation>
    <scope>NUCLEOTIDE SEQUENCE [LARGE SCALE GENOMIC DNA]</scope>
</reference>
<sequence length="192" mass="22162">MPDCRKESMHVVAQNPLPNQQPIKTKQRQNRDFRVSVTNKLLWTNNHQCTISVRLLNRLDLTTNLNMDEELSTDLIHANKMPGPEARRPSDARRSLSATAGAPRRLWSRFVHLIRDRVPVFSREPYTKMHTAVQNQEEDDNIERGRQEATVPLYEMCSDDKIRPEAFIIAPPALENETDSDSEKYEDALVDV</sequence>
<proteinExistence type="predicted"/>
<protein>
    <submittedName>
        <fullName evidence="2">Uncharacterized protein</fullName>
    </submittedName>
</protein>
<evidence type="ECO:0000313" key="3">
    <source>
        <dbReference type="Proteomes" id="UP001497482"/>
    </source>
</evidence>
<feature type="region of interest" description="Disordered" evidence="1">
    <location>
        <begin position="172"/>
        <end position="192"/>
    </location>
</feature>
<gene>
    <name evidence="2" type="ORF">KC01_LOCUS33206</name>
</gene>
<accession>A0AAV2LXX0</accession>
<dbReference type="EMBL" id="OZ035827">
    <property type="protein sequence ID" value="CAL1605912.1"/>
    <property type="molecule type" value="Genomic_DNA"/>
</dbReference>